<accession>A0AAD6IA65</accession>
<name>A0AAD6IA65_PENCN</name>
<comment type="caution">
    <text evidence="2">The sequence shown here is derived from an EMBL/GenBank/DDBJ whole genome shotgun (WGS) entry which is preliminary data.</text>
</comment>
<feature type="compositionally biased region" description="Basic and acidic residues" evidence="1">
    <location>
        <begin position="54"/>
        <end position="70"/>
    </location>
</feature>
<sequence>MPPGVVSAEWAADRTIDGTNSSTAATTNLEPTHQSTSNILSGAREGNCWQTQEAPKKNLPDPGRTRERDNGTQAFENSDDSRKPLHREIQAKQAGTSRFHAVIAELRDELRRADKKHMEEIKHYDGALVGMQREQEAVIQIIARATTNTMESSYNGQYEEFLVELQALCTGDKNPINTKLGLPHVLLDFRSANDEIEAPDLADW</sequence>
<reference evidence="2" key="1">
    <citation type="journal article" date="2023" name="IMA Fungus">
        <title>Comparative genomic study of the Penicillium genus elucidates a diverse pangenome and 15 lateral gene transfer events.</title>
        <authorList>
            <person name="Petersen C."/>
            <person name="Sorensen T."/>
            <person name="Nielsen M.R."/>
            <person name="Sondergaard T.E."/>
            <person name="Sorensen J.L."/>
            <person name="Fitzpatrick D.A."/>
            <person name="Frisvad J.C."/>
            <person name="Nielsen K.L."/>
        </authorList>
    </citation>
    <scope>NUCLEOTIDE SEQUENCE</scope>
    <source>
        <strain evidence="2">IBT 15450</strain>
    </source>
</reference>
<organism evidence="2 3">
    <name type="scientific">Penicillium canescens</name>
    <dbReference type="NCBI Taxonomy" id="5083"/>
    <lineage>
        <taxon>Eukaryota</taxon>
        <taxon>Fungi</taxon>
        <taxon>Dikarya</taxon>
        <taxon>Ascomycota</taxon>
        <taxon>Pezizomycotina</taxon>
        <taxon>Eurotiomycetes</taxon>
        <taxon>Eurotiomycetidae</taxon>
        <taxon>Eurotiales</taxon>
        <taxon>Aspergillaceae</taxon>
        <taxon>Penicillium</taxon>
    </lineage>
</organism>
<evidence type="ECO:0000313" key="2">
    <source>
        <dbReference type="EMBL" id="KAJ6037971.1"/>
    </source>
</evidence>
<dbReference type="EMBL" id="JAQJZL010000009">
    <property type="protein sequence ID" value="KAJ6037971.1"/>
    <property type="molecule type" value="Genomic_DNA"/>
</dbReference>
<keyword evidence="3" id="KW-1185">Reference proteome</keyword>
<dbReference type="Proteomes" id="UP001219568">
    <property type="component" value="Unassembled WGS sequence"/>
</dbReference>
<evidence type="ECO:0000313" key="3">
    <source>
        <dbReference type="Proteomes" id="UP001219568"/>
    </source>
</evidence>
<evidence type="ECO:0000256" key="1">
    <source>
        <dbReference type="SAM" id="MobiDB-lite"/>
    </source>
</evidence>
<dbReference type="AlphaFoldDB" id="A0AAD6IA65"/>
<feature type="region of interest" description="Disordered" evidence="1">
    <location>
        <begin position="1"/>
        <end position="84"/>
    </location>
</feature>
<gene>
    <name evidence="2" type="ORF">N7460_007742</name>
</gene>
<protein>
    <submittedName>
        <fullName evidence="2">Uncharacterized protein</fullName>
    </submittedName>
</protein>
<proteinExistence type="predicted"/>
<feature type="compositionally biased region" description="Polar residues" evidence="1">
    <location>
        <begin position="17"/>
        <end position="40"/>
    </location>
</feature>
<reference evidence="2" key="2">
    <citation type="submission" date="2023-01" db="EMBL/GenBank/DDBJ databases">
        <authorList>
            <person name="Petersen C."/>
        </authorList>
    </citation>
    <scope>NUCLEOTIDE SEQUENCE</scope>
    <source>
        <strain evidence="2">IBT 15450</strain>
    </source>
</reference>